<dbReference type="Pfam" id="PF13361">
    <property type="entry name" value="UvrD_C"/>
    <property type="match status" value="1"/>
</dbReference>
<keyword evidence="6" id="KW-0413">Isomerase</keyword>
<evidence type="ECO:0000256" key="1">
    <source>
        <dbReference type="ARBA" id="ARBA00009922"/>
    </source>
</evidence>
<dbReference type="InterPro" id="IPR014016">
    <property type="entry name" value="UvrD-like_ATP-bd"/>
</dbReference>
<dbReference type="EMBL" id="VJVV01000002">
    <property type="protein sequence ID" value="TRO83281.1"/>
    <property type="molecule type" value="Genomic_DNA"/>
</dbReference>
<dbReference type="InterPro" id="IPR027417">
    <property type="entry name" value="P-loop_NTPase"/>
</dbReference>
<organism evidence="13 14">
    <name type="scientific">Trichloromonas acetexigens</name>
    <dbReference type="NCBI Taxonomy" id="38815"/>
    <lineage>
        <taxon>Bacteria</taxon>
        <taxon>Pseudomonadati</taxon>
        <taxon>Thermodesulfobacteriota</taxon>
        <taxon>Desulfuromonadia</taxon>
        <taxon>Desulfuromonadales</taxon>
        <taxon>Trichloromonadaceae</taxon>
        <taxon>Trichloromonas</taxon>
    </lineage>
</organism>
<keyword evidence="2 10" id="KW-0547">Nucleotide-binding</keyword>
<evidence type="ECO:0000313" key="13">
    <source>
        <dbReference type="EMBL" id="TRO83281.1"/>
    </source>
</evidence>
<dbReference type="InterPro" id="IPR013986">
    <property type="entry name" value="DExx_box_DNA_helicase_dom_sf"/>
</dbReference>
<dbReference type="Gene3D" id="3.40.50.300">
    <property type="entry name" value="P-loop containing nucleotide triphosphate hydrolases"/>
    <property type="match status" value="2"/>
</dbReference>
<dbReference type="PANTHER" id="PTHR11070">
    <property type="entry name" value="UVRD / RECB / PCRA DNA HELICASE FAMILY MEMBER"/>
    <property type="match status" value="1"/>
</dbReference>
<dbReference type="PROSITE" id="PS51198">
    <property type="entry name" value="UVRD_HELICASE_ATP_BIND"/>
    <property type="match status" value="1"/>
</dbReference>
<comment type="catalytic activity">
    <reaction evidence="7">
        <text>Couples ATP hydrolysis with the unwinding of duplex DNA by translocating in the 3'-5' direction.</text>
        <dbReference type="EC" id="5.6.2.4"/>
    </reaction>
</comment>
<dbReference type="GO" id="GO:0003677">
    <property type="term" value="F:DNA binding"/>
    <property type="evidence" value="ECO:0007669"/>
    <property type="project" value="InterPro"/>
</dbReference>
<dbReference type="Gene3D" id="1.10.10.160">
    <property type="match status" value="1"/>
</dbReference>
<dbReference type="CDD" id="cd18807">
    <property type="entry name" value="SF1_C_UvrD"/>
    <property type="match status" value="1"/>
</dbReference>
<dbReference type="GO" id="GO:0016887">
    <property type="term" value="F:ATP hydrolysis activity"/>
    <property type="evidence" value="ECO:0007669"/>
    <property type="project" value="RHEA"/>
</dbReference>
<comment type="catalytic activity">
    <reaction evidence="9">
        <text>ATP + H2O = ADP + phosphate + H(+)</text>
        <dbReference type="Rhea" id="RHEA:13065"/>
        <dbReference type="ChEBI" id="CHEBI:15377"/>
        <dbReference type="ChEBI" id="CHEBI:15378"/>
        <dbReference type="ChEBI" id="CHEBI:30616"/>
        <dbReference type="ChEBI" id="CHEBI:43474"/>
        <dbReference type="ChEBI" id="CHEBI:456216"/>
        <dbReference type="EC" id="5.6.2.4"/>
    </reaction>
</comment>
<feature type="domain" description="UvrD-like helicase C-terminal" evidence="12">
    <location>
        <begin position="285"/>
        <end position="569"/>
    </location>
</feature>
<dbReference type="PROSITE" id="PS51217">
    <property type="entry name" value="UVRD_HELICASE_CTER"/>
    <property type="match status" value="1"/>
</dbReference>
<reference evidence="13 14" key="1">
    <citation type="submission" date="2019-07" db="EMBL/GenBank/DDBJ databases">
        <title>Insights of Desulfuromonas acetexigens electromicrobiology.</title>
        <authorList>
            <person name="Katuri K."/>
            <person name="Sapireddy V."/>
            <person name="Shaw D.R."/>
            <person name="Saikaly P."/>
        </authorList>
    </citation>
    <scope>NUCLEOTIDE SEQUENCE [LARGE SCALE GENOMIC DNA]</scope>
    <source>
        <strain evidence="13 14">2873</strain>
    </source>
</reference>
<feature type="domain" description="UvrD-like helicase ATP-binding" evidence="11">
    <location>
        <begin position="4"/>
        <end position="284"/>
    </location>
</feature>
<keyword evidence="5 10" id="KW-0067">ATP-binding</keyword>
<dbReference type="EC" id="5.6.2.4" evidence="8"/>
<evidence type="ECO:0000256" key="5">
    <source>
        <dbReference type="ARBA" id="ARBA00022840"/>
    </source>
</evidence>
<proteinExistence type="inferred from homology"/>
<dbReference type="SUPFAM" id="SSF52540">
    <property type="entry name" value="P-loop containing nucleoside triphosphate hydrolases"/>
    <property type="match status" value="1"/>
</dbReference>
<dbReference type="InterPro" id="IPR014017">
    <property type="entry name" value="DNA_helicase_UvrD-like_C"/>
</dbReference>
<dbReference type="AlphaFoldDB" id="A0A550JJ87"/>
<evidence type="ECO:0000259" key="12">
    <source>
        <dbReference type="PROSITE" id="PS51217"/>
    </source>
</evidence>
<dbReference type="CDD" id="cd17932">
    <property type="entry name" value="DEXQc_UvrD"/>
    <property type="match status" value="1"/>
</dbReference>
<comment type="similarity">
    <text evidence="1">Belongs to the helicase family. UvrD subfamily.</text>
</comment>
<dbReference type="Proteomes" id="UP000317155">
    <property type="component" value="Unassembled WGS sequence"/>
</dbReference>
<evidence type="ECO:0000256" key="2">
    <source>
        <dbReference type="ARBA" id="ARBA00022741"/>
    </source>
</evidence>
<dbReference type="GO" id="GO:0005524">
    <property type="term" value="F:ATP binding"/>
    <property type="evidence" value="ECO:0007669"/>
    <property type="project" value="UniProtKB-UniRule"/>
</dbReference>
<evidence type="ECO:0000256" key="4">
    <source>
        <dbReference type="ARBA" id="ARBA00022806"/>
    </source>
</evidence>
<protein>
    <recommendedName>
        <fullName evidence="8">DNA 3'-5' helicase</fullName>
        <ecNumber evidence="8">5.6.2.4</ecNumber>
    </recommendedName>
</protein>
<evidence type="ECO:0000256" key="7">
    <source>
        <dbReference type="ARBA" id="ARBA00034617"/>
    </source>
</evidence>
<gene>
    <name evidence="13" type="ORF">FL622_04140</name>
</gene>
<evidence type="ECO:0000256" key="3">
    <source>
        <dbReference type="ARBA" id="ARBA00022801"/>
    </source>
</evidence>
<evidence type="ECO:0000259" key="11">
    <source>
        <dbReference type="PROSITE" id="PS51198"/>
    </source>
</evidence>
<evidence type="ECO:0000256" key="8">
    <source>
        <dbReference type="ARBA" id="ARBA00034808"/>
    </source>
</evidence>
<evidence type="ECO:0000256" key="6">
    <source>
        <dbReference type="ARBA" id="ARBA00023235"/>
    </source>
</evidence>
<accession>A0A550JJ87</accession>
<sequence>MNLSMLNPQQQAAVRHDQGPLLLLAGAGSGKTRVITSRIAYLVGERGVPPDRILAVTFTNKAAREMQERVTEEVGRKRAKGMVVATFHALCVRMLKEDIERLGYKKNFSIYATADQARLVRDLMQQLQVDGKKFDAERLLWIISDAKNRLVPPERFIPRDRDEYSTLAAELYPRYQKALKAFNAVDFDDLIMLVVRLLQEFPEVREKYQERFRYLMVDEYQDTNAAQYLLLKLLAGKHRNLCVVGDDDQSIYGWRGADLGNILDFEKDFSGAAVIRLEQNYRSTGNILAAANAVIRNNKKRKDKALWTSGEPGRRIEYLRCEDEEDEARLVMERIHAERFKHNLAYRDFAILYRTNVQSRAFEEQLRYENIPYVLIGGQQFFDRKEVKDAIAYLRVLVNPRDEVNLLRILNYPKRGIGETSADRLIRHSAELNRPLWEVLADAAGVNDLGDKTVEAVTGFVTLLERYRKSFARTRDLAHTARELFAEIKLEDEIYRGTDDPVKARRRADNVEEVVNAMASYQEREEKPTLAGFLDKVSLLDRDQPNRDGKEKKLQQDAVVLMSLHSSKGLEFPVVFMVGMEEEYLPHKKSIEESFDIEEERRLCYVGITRARNHLLLLNAAARKKYGKPQPRVPSRFLEEIPAELLDRKTGDTPPITGEPEQEKMATNFFANMKAMLEE</sequence>
<dbReference type="OrthoDB" id="9810135at2"/>
<keyword evidence="14" id="KW-1185">Reference proteome</keyword>
<dbReference type="GO" id="GO:0043138">
    <property type="term" value="F:3'-5' DNA helicase activity"/>
    <property type="evidence" value="ECO:0007669"/>
    <property type="project" value="UniProtKB-EC"/>
</dbReference>
<dbReference type="InterPro" id="IPR000212">
    <property type="entry name" value="DNA_helicase_UvrD/REP"/>
</dbReference>
<dbReference type="PANTHER" id="PTHR11070:SF64">
    <property type="entry name" value="ATP-DEPENDENT DNA HELICASE REP"/>
    <property type="match status" value="1"/>
</dbReference>
<keyword evidence="3 10" id="KW-0378">Hydrolase</keyword>
<dbReference type="Gene3D" id="1.10.486.10">
    <property type="entry name" value="PCRA, domain 4"/>
    <property type="match status" value="1"/>
</dbReference>
<evidence type="ECO:0000313" key="14">
    <source>
        <dbReference type="Proteomes" id="UP000317155"/>
    </source>
</evidence>
<name>A0A550JJ87_9BACT</name>
<feature type="binding site" evidence="10">
    <location>
        <begin position="25"/>
        <end position="32"/>
    </location>
    <ligand>
        <name>ATP</name>
        <dbReference type="ChEBI" id="CHEBI:30616"/>
    </ligand>
</feature>
<dbReference type="GO" id="GO:0000725">
    <property type="term" value="P:recombinational repair"/>
    <property type="evidence" value="ECO:0007669"/>
    <property type="project" value="TreeGrafter"/>
</dbReference>
<dbReference type="GO" id="GO:0005829">
    <property type="term" value="C:cytosol"/>
    <property type="evidence" value="ECO:0007669"/>
    <property type="project" value="TreeGrafter"/>
</dbReference>
<dbReference type="Pfam" id="PF00580">
    <property type="entry name" value="UvrD-helicase"/>
    <property type="match status" value="1"/>
</dbReference>
<evidence type="ECO:0000256" key="9">
    <source>
        <dbReference type="ARBA" id="ARBA00048988"/>
    </source>
</evidence>
<keyword evidence="4 10" id="KW-0347">Helicase</keyword>
<comment type="caution">
    <text evidence="13">The sequence shown here is derived from an EMBL/GenBank/DDBJ whole genome shotgun (WGS) entry which is preliminary data.</text>
</comment>
<evidence type="ECO:0000256" key="10">
    <source>
        <dbReference type="PROSITE-ProRule" id="PRU00560"/>
    </source>
</evidence>